<feature type="transmembrane region" description="Helical" evidence="1">
    <location>
        <begin position="369"/>
        <end position="391"/>
    </location>
</feature>
<feature type="transmembrane region" description="Helical" evidence="1">
    <location>
        <begin position="302"/>
        <end position="323"/>
    </location>
</feature>
<feature type="transmembrane region" description="Helical" evidence="1">
    <location>
        <begin position="741"/>
        <end position="763"/>
    </location>
</feature>
<keyword evidence="1" id="KW-0472">Membrane</keyword>
<dbReference type="PANTHER" id="PTHR33406:SF13">
    <property type="entry name" value="MEMBRANE PROTEIN YDFJ"/>
    <property type="match status" value="1"/>
</dbReference>
<organism evidence="2 3">
    <name type="scientific">Ventosimonas gracilis</name>
    <dbReference type="NCBI Taxonomy" id="1680762"/>
    <lineage>
        <taxon>Bacteria</taxon>
        <taxon>Pseudomonadati</taxon>
        <taxon>Pseudomonadota</taxon>
        <taxon>Gammaproteobacteria</taxon>
        <taxon>Pseudomonadales</taxon>
        <taxon>Ventosimonadaceae</taxon>
        <taxon>Ventosimonas</taxon>
    </lineage>
</organism>
<dbReference type="GO" id="GO:0005886">
    <property type="term" value="C:plasma membrane"/>
    <property type="evidence" value="ECO:0007669"/>
    <property type="project" value="TreeGrafter"/>
</dbReference>
<keyword evidence="1" id="KW-0812">Transmembrane</keyword>
<keyword evidence="3" id="KW-1185">Reference proteome</keyword>
<feature type="transmembrane region" description="Helical" evidence="1">
    <location>
        <begin position="246"/>
        <end position="266"/>
    </location>
</feature>
<evidence type="ECO:0000313" key="3">
    <source>
        <dbReference type="Proteomes" id="UP000072660"/>
    </source>
</evidence>
<feature type="transmembrane region" description="Helical" evidence="1">
    <location>
        <begin position="661"/>
        <end position="679"/>
    </location>
</feature>
<dbReference type="InterPro" id="IPR050545">
    <property type="entry name" value="Mycobact_MmpL"/>
</dbReference>
<evidence type="ECO:0008006" key="4">
    <source>
        <dbReference type="Google" id="ProtNLM"/>
    </source>
</evidence>
<dbReference type="EMBL" id="LSZO01000184">
    <property type="protein sequence ID" value="KXU36287.1"/>
    <property type="molecule type" value="Genomic_DNA"/>
</dbReference>
<gene>
    <name evidence="2" type="ORF">AXE65_05210</name>
</gene>
<reference evidence="2 3" key="1">
    <citation type="submission" date="2016-02" db="EMBL/GenBank/DDBJ databases">
        <authorList>
            <person name="Wen L."/>
            <person name="He K."/>
            <person name="Yang H."/>
        </authorList>
    </citation>
    <scope>NUCLEOTIDE SEQUENCE [LARGE SCALE GENOMIC DNA]</scope>
    <source>
        <strain evidence="2 3">CV58</strain>
    </source>
</reference>
<dbReference type="AlphaFoldDB" id="A0A139SP01"/>
<dbReference type="RefSeq" id="WP_068391798.1">
    <property type="nucleotide sequence ID" value="NZ_LSZO01000184.1"/>
</dbReference>
<feature type="transmembrane region" description="Helical" evidence="1">
    <location>
        <begin position="335"/>
        <end position="357"/>
    </location>
</feature>
<proteinExistence type="predicted"/>
<evidence type="ECO:0000256" key="1">
    <source>
        <dbReference type="SAM" id="Phobius"/>
    </source>
</evidence>
<protein>
    <recommendedName>
        <fullName evidence="4">Membrane transport protein MMPL domain-containing protein</fullName>
    </recommendedName>
</protein>
<feature type="transmembrane region" description="Helical" evidence="1">
    <location>
        <begin position="275"/>
        <end position="296"/>
    </location>
</feature>
<dbReference type="SUPFAM" id="SSF82866">
    <property type="entry name" value="Multidrug efflux transporter AcrB transmembrane domain"/>
    <property type="match status" value="2"/>
</dbReference>
<dbReference type="OrthoDB" id="9780358at2"/>
<feature type="transmembrane region" description="Helical" evidence="1">
    <location>
        <begin position="637"/>
        <end position="654"/>
    </location>
</feature>
<evidence type="ECO:0000313" key="2">
    <source>
        <dbReference type="EMBL" id="KXU36287.1"/>
    </source>
</evidence>
<dbReference type="Proteomes" id="UP000072660">
    <property type="component" value="Unassembled WGS sequence"/>
</dbReference>
<comment type="caution">
    <text evidence="2">The sequence shown here is derived from an EMBL/GenBank/DDBJ whole genome shotgun (WGS) entry which is preliminary data.</text>
</comment>
<name>A0A139SP01_9GAMM</name>
<accession>A0A139SP01</accession>
<feature type="transmembrane region" description="Helical" evidence="1">
    <location>
        <begin position="713"/>
        <end position="735"/>
    </location>
</feature>
<keyword evidence="1" id="KW-1133">Transmembrane helix</keyword>
<sequence length="772" mass="82931">MNKRPYLFPLALVLLLALGAWQCRDGLPISFDLMALLPQQQDAPLRKLAQQRTQQPLARQMLALIEADSTQALATAQLLAQRWRASGLFSQVELELAIDLASLREQLRSQRLSLLPQAIFEQLQRQPESYLKQRAAELAAPFSLSALVPISQDWLGLSRHAQSTLQTPPGSALSYDPASGTLQIEQAGKTAILLRAQTQSDAFAVSPSSQSLVEQIQQDRAVLAQLGAQLSVAGGPLYAEAGKEQAIAEISLIGSLSMAGIVLLLLRALRRLRALLALLPVLVGLVCGFVLCVAVFGSIHILTLVIGTSLIGVAVDFPLHWLSKSYAGSWQARPALRLVLPALTMSLMASLIGYLALLFTPFIALSQTAVFAAGGLFGAFACTALQLPAWFERFAPRPWPPLLHLAQTLLKLRQIKPRVLLMLALPLLLGTLGGLQRLSLHDDLRQWLTLPKDLLQQAQIIGEQTGLMPTSQFFLVQAPDEDSLLQRQAQLAGELDQLVQRGELGAYNALSQLLAPVALQRSLQNELAGWAENPQLLQPLLDLGIPLAALQAELASVQQLPPVSIDSALQGTASERWRSLWLGQYQGQSAALVTLFNLSDVAALNAVAEAIPGVSLIDQSGELNQLFSATRVKAGELKLLSYLAAALLLWWGLGRAAVWRILAVPLLGAVLSLAVLGWLGQPLTLFSLFGLLLVSALGVDYAIFMYQGAGGAAVSFVSVLLSAATTLLSFGLLSLSQTPVLAGFGLTVALGVGFSLLLSLWVCHKGNLKYAR</sequence>
<feature type="transmembrane region" description="Helical" evidence="1">
    <location>
        <begin position="685"/>
        <end position="706"/>
    </location>
</feature>
<dbReference type="PANTHER" id="PTHR33406">
    <property type="entry name" value="MEMBRANE PROTEIN MJ1562-RELATED"/>
    <property type="match status" value="1"/>
</dbReference>
<dbReference type="Gene3D" id="1.20.1640.10">
    <property type="entry name" value="Multidrug efflux transporter AcrB transmembrane domain"/>
    <property type="match status" value="2"/>
</dbReference>